<protein>
    <submittedName>
        <fullName evidence="3">Uncharacterized protein</fullName>
    </submittedName>
</protein>
<keyword evidence="2" id="KW-0812">Transmembrane</keyword>
<reference evidence="3" key="1">
    <citation type="submission" date="2020-02" db="EMBL/GenBank/DDBJ databases">
        <title>Identification and distribution of gene clusters putatively required for synthesis of sphingolipid metabolism inhibitors in phylogenetically diverse species of the filamentous fungus Fusarium.</title>
        <authorList>
            <person name="Kim H.-S."/>
            <person name="Busman M."/>
            <person name="Brown D.W."/>
            <person name="Divon H."/>
            <person name="Uhlig S."/>
            <person name="Proctor R.H."/>
        </authorList>
    </citation>
    <scope>NUCLEOTIDE SEQUENCE [LARGE SCALE GENOMIC DNA]</scope>
    <source>
        <strain evidence="3">NRRL 39464</strain>
    </source>
</reference>
<feature type="compositionally biased region" description="Basic and acidic residues" evidence="1">
    <location>
        <begin position="52"/>
        <end position="66"/>
    </location>
</feature>
<comment type="caution">
    <text evidence="3">The sequence shown here is derived from an EMBL/GenBank/DDBJ whole genome shotgun (WGS) entry which is preliminary data.</text>
</comment>
<feature type="region of interest" description="Disordered" evidence="1">
    <location>
        <begin position="40"/>
        <end position="81"/>
    </location>
</feature>
<feature type="transmembrane region" description="Helical" evidence="2">
    <location>
        <begin position="12"/>
        <end position="29"/>
    </location>
</feature>
<dbReference type="Proteomes" id="UP000558688">
    <property type="component" value="Unassembled WGS sequence"/>
</dbReference>
<name>A0A8H4YF08_FUSOX</name>
<evidence type="ECO:0000256" key="2">
    <source>
        <dbReference type="SAM" id="Phobius"/>
    </source>
</evidence>
<keyword evidence="2" id="KW-1133">Transmembrane helix</keyword>
<dbReference type="AlphaFoldDB" id="A0A8H4YF08"/>
<gene>
    <name evidence="3" type="ORF">FOXYS1_16187</name>
</gene>
<sequence>MFGQVRTNRSTVLMAGTVIFLVAFVSLAYNHLDKWEPPADVATDTETSIIGDTHDEPKKTEPEQPEQHGAMSKPDHPSNASTELGDYYFNYIMKARVSPADKKYAPFGAFPM</sequence>
<keyword evidence="2" id="KW-0472">Membrane</keyword>
<evidence type="ECO:0000313" key="3">
    <source>
        <dbReference type="EMBL" id="KAF5226899.1"/>
    </source>
</evidence>
<evidence type="ECO:0000313" key="4">
    <source>
        <dbReference type="Proteomes" id="UP000558688"/>
    </source>
</evidence>
<dbReference type="EMBL" id="JAAFOW010005243">
    <property type="protein sequence ID" value="KAF5226899.1"/>
    <property type="molecule type" value="Genomic_DNA"/>
</dbReference>
<accession>A0A8H4YF08</accession>
<evidence type="ECO:0000256" key="1">
    <source>
        <dbReference type="SAM" id="MobiDB-lite"/>
    </source>
</evidence>
<feature type="non-terminal residue" evidence="3">
    <location>
        <position position="112"/>
    </location>
</feature>
<organism evidence="3 4">
    <name type="scientific">Fusarium oxysporum</name>
    <name type="common">Fusarium vascular wilt</name>
    <dbReference type="NCBI Taxonomy" id="5507"/>
    <lineage>
        <taxon>Eukaryota</taxon>
        <taxon>Fungi</taxon>
        <taxon>Dikarya</taxon>
        <taxon>Ascomycota</taxon>
        <taxon>Pezizomycotina</taxon>
        <taxon>Sordariomycetes</taxon>
        <taxon>Hypocreomycetidae</taxon>
        <taxon>Hypocreales</taxon>
        <taxon>Nectriaceae</taxon>
        <taxon>Fusarium</taxon>
        <taxon>Fusarium oxysporum species complex</taxon>
    </lineage>
</organism>
<proteinExistence type="predicted"/>